<accession>E0X6N6</accession>
<dbReference type="Pfam" id="PF01740">
    <property type="entry name" value="STAS"/>
    <property type="match status" value="1"/>
</dbReference>
<protein>
    <submittedName>
        <fullName evidence="3">Putative anti-anti-sigma regulatory factor</fullName>
    </submittedName>
</protein>
<reference evidence="3" key="1">
    <citation type="submission" date="2009-08" db="EMBL/GenBank/DDBJ databases">
        <title>Screening for novel FADH2-dependent halogenase genes in the metagenomes of marine sponge associated microbial consortia.</title>
        <authorList>
            <person name="Scheuermayer M."/>
            <person name="Fieseler L."/>
            <person name="Bayer K."/>
            <person name="Hentschel U."/>
        </authorList>
    </citation>
    <scope>NUCLEOTIDE SEQUENCE</scope>
</reference>
<dbReference type="PANTHER" id="PTHR33495:SF14">
    <property type="entry name" value="ANTI-SIGMA FACTOR ANTAGONIST"/>
    <property type="match status" value="1"/>
</dbReference>
<dbReference type="InterPro" id="IPR002645">
    <property type="entry name" value="STAS_dom"/>
</dbReference>
<dbReference type="InterPro" id="IPR003658">
    <property type="entry name" value="Anti-sigma_ant"/>
</dbReference>
<dbReference type="GO" id="GO:0043856">
    <property type="term" value="F:anti-sigma factor antagonist activity"/>
    <property type="evidence" value="ECO:0007669"/>
    <property type="project" value="InterPro"/>
</dbReference>
<dbReference type="NCBIfam" id="TIGR00377">
    <property type="entry name" value="ant_ant_sig"/>
    <property type="match status" value="1"/>
</dbReference>
<evidence type="ECO:0000259" key="2">
    <source>
        <dbReference type="PROSITE" id="PS50801"/>
    </source>
</evidence>
<dbReference type="SUPFAM" id="SSF52091">
    <property type="entry name" value="SpoIIaa-like"/>
    <property type="match status" value="1"/>
</dbReference>
<feature type="domain" description="STAS" evidence="2">
    <location>
        <begin position="2"/>
        <end position="111"/>
    </location>
</feature>
<dbReference type="PROSITE" id="PS50801">
    <property type="entry name" value="STAS"/>
    <property type="match status" value="1"/>
</dbReference>
<dbReference type="CDD" id="cd07043">
    <property type="entry name" value="STAS_anti-anti-sigma_factors"/>
    <property type="match status" value="1"/>
</dbReference>
<organism evidence="3">
    <name type="scientific">uncultured microorganism</name>
    <dbReference type="NCBI Taxonomy" id="358574"/>
    <lineage>
        <taxon>unclassified sequences</taxon>
        <taxon>environmental samples</taxon>
    </lineage>
</organism>
<dbReference type="AlphaFoldDB" id="E0X6N6"/>
<proteinExistence type="inferred from homology"/>
<dbReference type="EMBL" id="GQ844926">
    <property type="protein sequence ID" value="ACY25442.1"/>
    <property type="molecule type" value="Genomic_DNA"/>
</dbReference>
<dbReference type="PANTHER" id="PTHR33495">
    <property type="entry name" value="ANTI-SIGMA FACTOR ANTAGONIST TM_1081-RELATED-RELATED"/>
    <property type="match status" value="1"/>
</dbReference>
<sequence length="111" mass="12235">MVDLYPEYSESVLVLNPLGRIDGTNAKEFEEALLGRIAAGDSQILMNFEGINYISSAGLRVLLMAAKRTTQAKGRFALCTVQEHIQEVFRVSGFSEIIPIHDGRSEALTSF</sequence>
<evidence type="ECO:0000313" key="3">
    <source>
        <dbReference type="EMBL" id="ACY25442.1"/>
    </source>
</evidence>
<dbReference type="Gene3D" id="3.30.750.24">
    <property type="entry name" value="STAS domain"/>
    <property type="match status" value="1"/>
</dbReference>
<name>E0X6N6_9ZZZZ</name>
<dbReference type="InterPro" id="IPR036513">
    <property type="entry name" value="STAS_dom_sf"/>
</dbReference>
<evidence type="ECO:0000256" key="1">
    <source>
        <dbReference type="ARBA" id="ARBA00009013"/>
    </source>
</evidence>
<comment type="similarity">
    <text evidence="1">Belongs to the anti-sigma-factor antagonist family.</text>
</comment>